<dbReference type="EMBL" id="AP019782">
    <property type="protein sequence ID" value="BBL72142.1"/>
    <property type="molecule type" value="Genomic_DNA"/>
</dbReference>
<dbReference type="Proteomes" id="UP000824988">
    <property type="component" value="Chromosome"/>
</dbReference>
<dbReference type="KEGG" id="moz:MoryE10_27480"/>
<organism evidence="1 2">
    <name type="scientific">Methylogaea oryzae</name>
    <dbReference type="NCBI Taxonomy" id="1295382"/>
    <lineage>
        <taxon>Bacteria</taxon>
        <taxon>Pseudomonadati</taxon>
        <taxon>Pseudomonadota</taxon>
        <taxon>Gammaproteobacteria</taxon>
        <taxon>Methylococcales</taxon>
        <taxon>Methylococcaceae</taxon>
        <taxon>Methylogaea</taxon>
    </lineage>
</organism>
<dbReference type="RefSeq" id="WP_221047383.1">
    <property type="nucleotide sequence ID" value="NZ_AP019782.1"/>
</dbReference>
<evidence type="ECO:0000313" key="2">
    <source>
        <dbReference type="Proteomes" id="UP000824988"/>
    </source>
</evidence>
<keyword evidence="2" id="KW-1185">Reference proteome</keyword>
<sequence length="63" mass="6756">MKTETHDDKQTKVTVVAGRELLDSIKRHRESLRSLTGLSVSMSAAAAALIRAGLDAKRAAQGH</sequence>
<gene>
    <name evidence="1" type="ORF">MoryE10_27480</name>
</gene>
<evidence type="ECO:0000313" key="1">
    <source>
        <dbReference type="EMBL" id="BBL72142.1"/>
    </source>
</evidence>
<name>A0A8D4VR20_9GAMM</name>
<accession>A0A8D4VR20</accession>
<proteinExistence type="predicted"/>
<protein>
    <submittedName>
        <fullName evidence="1">Uncharacterized protein</fullName>
    </submittedName>
</protein>
<reference evidence="1" key="1">
    <citation type="submission" date="2019-06" db="EMBL/GenBank/DDBJ databases">
        <title>Complete genome sequence of Methylogaea oryzae strain JCM16910.</title>
        <authorList>
            <person name="Asakawa S."/>
        </authorList>
    </citation>
    <scope>NUCLEOTIDE SEQUENCE</scope>
    <source>
        <strain evidence="1">E10</strain>
    </source>
</reference>
<dbReference type="AlphaFoldDB" id="A0A8D4VR20"/>